<proteinExistence type="predicted"/>
<accession>A0A1C6TD33</accession>
<evidence type="ECO:0000313" key="3">
    <source>
        <dbReference type="Proteomes" id="UP000199413"/>
    </source>
</evidence>
<dbReference type="STRING" id="568872.GA0070624_6608"/>
<feature type="transmembrane region" description="Helical" evidence="1">
    <location>
        <begin position="79"/>
        <end position="99"/>
    </location>
</feature>
<reference evidence="3" key="1">
    <citation type="submission" date="2016-06" db="EMBL/GenBank/DDBJ databases">
        <authorList>
            <person name="Varghese N."/>
            <person name="Submissions Spin"/>
        </authorList>
    </citation>
    <scope>NUCLEOTIDE SEQUENCE [LARGE SCALE GENOMIC DNA]</scope>
    <source>
        <strain evidence="3">DSM 45431</strain>
    </source>
</reference>
<keyword evidence="1" id="KW-1133">Transmembrane helix</keyword>
<protein>
    <submittedName>
        <fullName evidence="2">ABC-2 family transporter protein</fullName>
    </submittedName>
</protein>
<dbReference type="EMBL" id="FMHV01000002">
    <property type="protein sequence ID" value="SCL39557.1"/>
    <property type="molecule type" value="Genomic_DNA"/>
</dbReference>
<feature type="transmembrane region" description="Helical" evidence="1">
    <location>
        <begin position="250"/>
        <end position="271"/>
    </location>
</feature>
<sequence length="277" mass="29878">MNLVRSELLKIRTTNTWWLFGIGALVTLALAFLVNAVNANFSLSGGQDLEGVPADQAEQIRATANEVYQAANLFTSGQYFGLLFVLLLGILVVTNEFYHQTATTTFLTTPRRTLVVLAKLVTAALFGALLWLVTTLLTVPATLIYFGVQGWDAHLGSWDVTRAILLNLLAYVLWGIFGVGFGVLIRSQIGATITAVVLYLVGTTAANLVFFLLQQWLGWDWISKLAVIVPSTASSLMISGTELPGSPPQWVGAAVLIGYAAVTGAVGTMIMRRRDIA</sequence>
<evidence type="ECO:0000256" key="1">
    <source>
        <dbReference type="SAM" id="Phobius"/>
    </source>
</evidence>
<dbReference type="AlphaFoldDB" id="A0A1C6TD33"/>
<feature type="transmembrane region" description="Helical" evidence="1">
    <location>
        <begin position="16"/>
        <end position="37"/>
    </location>
</feature>
<feature type="transmembrane region" description="Helical" evidence="1">
    <location>
        <begin position="168"/>
        <end position="185"/>
    </location>
</feature>
<feature type="transmembrane region" description="Helical" evidence="1">
    <location>
        <begin position="120"/>
        <end position="148"/>
    </location>
</feature>
<dbReference type="GO" id="GO:0140359">
    <property type="term" value="F:ABC-type transporter activity"/>
    <property type="evidence" value="ECO:0007669"/>
    <property type="project" value="InterPro"/>
</dbReference>
<dbReference type="Proteomes" id="UP000199413">
    <property type="component" value="Unassembled WGS sequence"/>
</dbReference>
<evidence type="ECO:0000313" key="2">
    <source>
        <dbReference type="EMBL" id="SCL39557.1"/>
    </source>
</evidence>
<organism evidence="2 3">
    <name type="scientific">Micromonospora rhizosphaerae</name>
    <dbReference type="NCBI Taxonomy" id="568872"/>
    <lineage>
        <taxon>Bacteria</taxon>
        <taxon>Bacillati</taxon>
        <taxon>Actinomycetota</taxon>
        <taxon>Actinomycetes</taxon>
        <taxon>Micromonosporales</taxon>
        <taxon>Micromonosporaceae</taxon>
        <taxon>Micromonospora</taxon>
    </lineage>
</organism>
<gene>
    <name evidence="2" type="ORF">GA0070624_6608</name>
</gene>
<dbReference type="RefSeq" id="WP_091347419.1">
    <property type="nucleotide sequence ID" value="NZ_FMHV01000002.1"/>
</dbReference>
<keyword evidence="1" id="KW-0472">Membrane</keyword>
<feature type="transmembrane region" description="Helical" evidence="1">
    <location>
        <begin position="197"/>
        <end position="217"/>
    </location>
</feature>
<keyword evidence="1" id="KW-0812">Transmembrane</keyword>
<dbReference type="OrthoDB" id="5244396at2"/>
<dbReference type="PANTHER" id="PTHR37305">
    <property type="entry name" value="INTEGRAL MEMBRANE PROTEIN-RELATED"/>
    <property type="match status" value="1"/>
</dbReference>
<dbReference type="PANTHER" id="PTHR37305:SF1">
    <property type="entry name" value="MEMBRANE PROTEIN"/>
    <property type="match status" value="1"/>
</dbReference>
<name>A0A1C6TD33_9ACTN</name>
<keyword evidence="3" id="KW-1185">Reference proteome</keyword>
<dbReference type="GO" id="GO:0005886">
    <property type="term" value="C:plasma membrane"/>
    <property type="evidence" value="ECO:0007669"/>
    <property type="project" value="UniProtKB-SubCell"/>
</dbReference>